<accession>A0ABR1S7D9</accession>
<keyword evidence="1" id="KW-0812">Transmembrane</keyword>
<proteinExistence type="predicted"/>
<feature type="chain" id="PRO_5045909250" evidence="2">
    <location>
        <begin position="22"/>
        <end position="259"/>
    </location>
</feature>
<organism evidence="3 4">
    <name type="scientific">Apiospora marii</name>
    <dbReference type="NCBI Taxonomy" id="335849"/>
    <lineage>
        <taxon>Eukaryota</taxon>
        <taxon>Fungi</taxon>
        <taxon>Dikarya</taxon>
        <taxon>Ascomycota</taxon>
        <taxon>Pezizomycotina</taxon>
        <taxon>Sordariomycetes</taxon>
        <taxon>Xylariomycetidae</taxon>
        <taxon>Amphisphaeriales</taxon>
        <taxon>Apiosporaceae</taxon>
        <taxon>Apiospora</taxon>
    </lineage>
</organism>
<dbReference type="EMBL" id="JAQQWI010000007">
    <property type="protein sequence ID" value="KAK8027772.1"/>
    <property type="molecule type" value="Genomic_DNA"/>
</dbReference>
<keyword evidence="1" id="KW-1133">Transmembrane helix</keyword>
<keyword evidence="2" id="KW-0732">Signal</keyword>
<evidence type="ECO:0000256" key="2">
    <source>
        <dbReference type="SAM" id="SignalP"/>
    </source>
</evidence>
<keyword evidence="4" id="KW-1185">Reference proteome</keyword>
<protein>
    <submittedName>
        <fullName evidence="3">Uncharacterized protein</fullName>
    </submittedName>
</protein>
<gene>
    <name evidence="3" type="ORF">PG991_004828</name>
</gene>
<evidence type="ECO:0000313" key="4">
    <source>
        <dbReference type="Proteomes" id="UP001396898"/>
    </source>
</evidence>
<sequence>MRTLLGTITSVLALWVPITLAWDPSEKDCSDEPFCLTSFLWCGPVGSGCYYPEGVYPPFAHDTYTQFALVMANFNHTISWRKQAQYQDDPVTVRWRLGADVKWEINTTETQVTFRPERIVSDLYRDVVGEPLGGAQTNNSSYNVSDAVALCSPYNTMTNAFEIMLPAAAGSAGNYASRDDVPSIWSDLFIVASSNHGRYLDAQKTLGHKEEHKKWRLGVGIGVGLGVPLLMAATAWATWVAAKRRLGGKAAVAPTPPKD</sequence>
<reference evidence="3 4" key="1">
    <citation type="submission" date="2023-01" db="EMBL/GenBank/DDBJ databases">
        <title>Analysis of 21 Apiospora genomes using comparative genomics revels a genus with tremendous synthesis potential of carbohydrate active enzymes and secondary metabolites.</title>
        <authorList>
            <person name="Sorensen T."/>
        </authorList>
    </citation>
    <scope>NUCLEOTIDE SEQUENCE [LARGE SCALE GENOMIC DNA]</scope>
    <source>
        <strain evidence="3 4">CBS 20057</strain>
    </source>
</reference>
<feature type="transmembrane region" description="Helical" evidence="1">
    <location>
        <begin position="215"/>
        <end position="239"/>
    </location>
</feature>
<comment type="caution">
    <text evidence="3">The sequence shown here is derived from an EMBL/GenBank/DDBJ whole genome shotgun (WGS) entry which is preliminary data.</text>
</comment>
<evidence type="ECO:0000313" key="3">
    <source>
        <dbReference type="EMBL" id="KAK8027772.1"/>
    </source>
</evidence>
<keyword evidence="1" id="KW-0472">Membrane</keyword>
<evidence type="ECO:0000256" key="1">
    <source>
        <dbReference type="SAM" id="Phobius"/>
    </source>
</evidence>
<feature type="signal peptide" evidence="2">
    <location>
        <begin position="1"/>
        <end position="21"/>
    </location>
</feature>
<dbReference type="Proteomes" id="UP001396898">
    <property type="component" value="Unassembled WGS sequence"/>
</dbReference>
<name>A0ABR1S7D9_9PEZI</name>